<evidence type="ECO:0000313" key="2">
    <source>
        <dbReference type="Proteomes" id="UP000054011"/>
    </source>
</evidence>
<dbReference type="EMBL" id="LNSV01000006">
    <property type="protein sequence ID" value="KUH40016.1"/>
    <property type="molecule type" value="Genomic_DNA"/>
</dbReference>
<keyword evidence="2" id="KW-1185">Reference proteome</keyword>
<dbReference type="Proteomes" id="UP000054011">
    <property type="component" value="Unassembled WGS sequence"/>
</dbReference>
<accession>A0A100Y9D6</accession>
<dbReference type="OrthoDB" id="4164574at2"/>
<protein>
    <submittedName>
        <fullName evidence="1">Uncharacterized protein</fullName>
    </submittedName>
</protein>
<dbReference type="AlphaFoldDB" id="A0A100Y9D6"/>
<name>A0A100Y9D6_9ACTN</name>
<dbReference type="STRING" id="936756.ATE80_04315"/>
<evidence type="ECO:0000313" key="1">
    <source>
        <dbReference type="EMBL" id="KUH40016.1"/>
    </source>
</evidence>
<comment type="caution">
    <text evidence="1">The sequence shown here is derived from an EMBL/GenBank/DDBJ whole genome shotgun (WGS) entry which is preliminary data.</text>
</comment>
<organism evidence="1 2">
    <name type="scientific">Streptomyces kanasensis</name>
    <dbReference type="NCBI Taxonomy" id="936756"/>
    <lineage>
        <taxon>Bacteria</taxon>
        <taxon>Bacillati</taxon>
        <taxon>Actinomycetota</taxon>
        <taxon>Actinomycetes</taxon>
        <taxon>Kitasatosporales</taxon>
        <taxon>Streptomycetaceae</taxon>
        <taxon>Streptomyces</taxon>
    </lineage>
</organism>
<gene>
    <name evidence="1" type="ORF">ATE80_04315</name>
</gene>
<proteinExistence type="predicted"/>
<sequence length="312" mass="34062">MGYDTSFHPVDLRLIEERLLPYLAGLGEDDAIDDLVAQAVETRKVRFRAKAWALGLLAHARDRDDLPFDSHLHVWGRPFLIVGDGPERIAEDIRRYLATPVEGVDALASEMVGRLDPALRDRVRPDEGGRLPADDVLAESLVGPLRVLRGAARALRAGERTVRRPGDGRELDAAALVTREVPFNVLDFAAALLPGWMSRGHTWPTRLCADAGVPAEGFEAPTALTGLLRERFPALEWPPAPASITGNYTVGALVPASAVPGARSRLLTHRDRLDCEKRELRKIDEAMGVAEVFGVAFCEATEIYSGLEGNLN</sequence>
<reference evidence="1 2" key="1">
    <citation type="submission" date="2015-11" db="EMBL/GenBank/DDBJ databases">
        <title>Genome-wide analysis reveals the secondary metabolome in Streptomyces kanasensis ZX01.</title>
        <authorList>
            <person name="Zhang G."/>
            <person name="Han L."/>
            <person name="Feng J."/>
            <person name="Zhang X."/>
        </authorList>
    </citation>
    <scope>NUCLEOTIDE SEQUENCE [LARGE SCALE GENOMIC DNA]</scope>
    <source>
        <strain evidence="1 2">ZX01</strain>
    </source>
</reference>
<dbReference type="RefSeq" id="WP_058940761.1">
    <property type="nucleotide sequence ID" value="NZ_LNSV01000006.1"/>
</dbReference>